<dbReference type="EMBL" id="LUGG01000006">
    <property type="protein sequence ID" value="OBZ73709.1"/>
    <property type="molecule type" value="Genomic_DNA"/>
</dbReference>
<feature type="compositionally biased region" description="Basic and acidic residues" evidence="1">
    <location>
        <begin position="203"/>
        <end position="223"/>
    </location>
</feature>
<protein>
    <submittedName>
        <fullName evidence="2">Uncharacterized protein</fullName>
    </submittedName>
</protein>
<evidence type="ECO:0000313" key="2">
    <source>
        <dbReference type="EMBL" id="OBZ73709.1"/>
    </source>
</evidence>
<dbReference type="Proteomes" id="UP000092993">
    <property type="component" value="Unassembled WGS sequence"/>
</dbReference>
<reference evidence="2 3" key="1">
    <citation type="submission" date="2016-03" db="EMBL/GenBank/DDBJ databases">
        <title>Whole genome sequencing of Grifola frondosa 9006-11.</title>
        <authorList>
            <person name="Min B."/>
            <person name="Park H."/>
            <person name="Kim J.-G."/>
            <person name="Cho H."/>
            <person name="Oh Y.-L."/>
            <person name="Kong W.-S."/>
            <person name="Choi I.-G."/>
        </authorList>
    </citation>
    <scope>NUCLEOTIDE SEQUENCE [LARGE SCALE GENOMIC DNA]</scope>
    <source>
        <strain evidence="2 3">9006-11</strain>
    </source>
</reference>
<name>A0A1C7MBB9_GRIFR</name>
<feature type="compositionally biased region" description="Basic and acidic residues" evidence="1">
    <location>
        <begin position="338"/>
        <end position="347"/>
    </location>
</feature>
<feature type="region of interest" description="Disordered" evidence="1">
    <location>
        <begin position="544"/>
        <end position="595"/>
    </location>
</feature>
<dbReference type="OrthoDB" id="2749329at2759"/>
<feature type="compositionally biased region" description="Polar residues" evidence="1">
    <location>
        <begin position="547"/>
        <end position="559"/>
    </location>
</feature>
<feature type="compositionally biased region" description="Low complexity" evidence="1">
    <location>
        <begin position="318"/>
        <end position="337"/>
    </location>
</feature>
<proteinExistence type="predicted"/>
<organism evidence="2 3">
    <name type="scientific">Grifola frondosa</name>
    <name type="common">Maitake</name>
    <name type="synonym">Polyporus frondosus</name>
    <dbReference type="NCBI Taxonomy" id="5627"/>
    <lineage>
        <taxon>Eukaryota</taxon>
        <taxon>Fungi</taxon>
        <taxon>Dikarya</taxon>
        <taxon>Basidiomycota</taxon>
        <taxon>Agaricomycotina</taxon>
        <taxon>Agaricomycetes</taxon>
        <taxon>Polyporales</taxon>
        <taxon>Grifolaceae</taxon>
        <taxon>Grifola</taxon>
    </lineage>
</organism>
<gene>
    <name evidence="2" type="ORF">A0H81_06574</name>
</gene>
<sequence>MLPPSPGSPELALHTLEQCRQLIRQHQPSELAVGGQRQHRLLPTTNLVPPRVGSAVVWWRDLPPVTIVTTEKGLPEAHPIDFVLKPKARARRRSWNANEIVTAQVTIKWRWLKRSTMATSHARIRANRLASTVQSMNAHCEEVRDLLEHLHERDQEISQLLSTIVEEQDHAERTAQIQEDLEMTPPESAAQPVFEGMRCMQTRSERQSEGQERGRRNVRRHVDEDEEDDEEDREASRRSSRTNTAGQWARGIARALANSRPHRLRQAGLAGTQSTQHNSTIYTCWVSTTVCITCSGSITTWTTVPAIAPFEQFIIEQSSSQGSQAPPAAGPGVNAPPARRDGGHCQADHNAPAVQHDGVRPQAAPNVCTEDQVCPRRQRERDVLVFGPDLDNDEEPPVDSIEQIGLHRCLEIIEVMVGEPPMDDPPHYLRISKLAAPSKFEGTDDANAFKIASDKWDQASYSASRGGIADLYKRLNKYAEQMFERPSDFKFRQRFLSALPSGMCEAIVLHQGHLAAMSMFCKIYVAALAYERGLDMMKALRTKKPSPVTTSGDKPQSWPSHPAGNHAAPRAVAHGAGHRSSQPNAGCDHFRPRQQ</sequence>
<feature type="region of interest" description="Disordered" evidence="1">
    <location>
        <begin position="201"/>
        <end position="249"/>
    </location>
</feature>
<keyword evidence="3" id="KW-1185">Reference proteome</keyword>
<evidence type="ECO:0000313" key="3">
    <source>
        <dbReference type="Proteomes" id="UP000092993"/>
    </source>
</evidence>
<dbReference type="AlphaFoldDB" id="A0A1C7MBB9"/>
<accession>A0A1C7MBB9</accession>
<feature type="compositionally biased region" description="Acidic residues" evidence="1">
    <location>
        <begin position="224"/>
        <end position="233"/>
    </location>
</feature>
<comment type="caution">
    <text evidence="2">The sequence shown here is derived from an EMBL/GenBank/DDBJ whole genome shotgun (WGS) entry which is preliminary data.</text>
</comment>
<evidence type="ECO:0000256" key="1">
    <source>
        <dbReference type="SAM" id="MobiDB-lite"/>
    </source>
</evidence>
<feature type="region of interest" description="Disordered" evidence="1">
    <location>
        <begin position="318"/>
        <end position="351"/>
    </location>
</feature>